<dbReference type="STRING" id="946483.Cenrod_2082"/>
<keyword evidence="2" id="KW-1185">Reference proteome</keyword>
<accession>U5ND36</accession>
<dbReference type="OrthoDB" id="9149828at2"/>
<reference evidence="1 2" key="1">
    <citation type="journal article" date="2013" name="Genome Biol.">
        <title>Genomic analysis reveals key aspects of prokaryotic symbiosis in the phototrophic consortium "Chlorochromatium aggregatum".</title>
        <authorList>
            <person name="Liu Z."/>
            <person name="Muller J."/>
            <person name="Li T."/>
            <person name="Alvey R.M."/>
            <person name="Vogl K."/>
            <person name="Frigaard N.U."/>
            <person name="Rockwell N.C."/>
            <person name="Boyd E.S."/>
            <person name="Tomsho L.P."/>
            <person name="Schuster S.C."/>
            <person name="Henke P."/>
            <person name="Rohde M."/>
            <person name="Overmann J."/>
            <person name="Bryant D.A."/>
        </authorList>
    </citation>
    <scope>NUCLEOTIDE SEQUENCE [LARGE SCALE GENOMIC DNA]</scope>
    <source>
        <strain evidence="1">CR</strain>
    </source>
</reference>
<organism evidence="1 2">
    <name type="scientific">Candidatus Symbiobacter mobilis CR</name>
    <dbReference type="NCBI Taxonomy" id="946483"/>
    <lineage>
        <taxon>Bacteria</taxon>
        <taxon>Pseudomonadati</taxon>
        <taxon>Pseudomonadota</taxon>
        <taxon>Betaproteobacteria</taxon>
        <taxon>Burkholderiales</taxon>
        <taxon>Comamonadaceae</taxon>
    </lineage>
</organism>
<proteinExistence type="predicted"/>
<evidence type="ECO:0000313" key="2">
    <source>
        <dbReference type="Proteomes" id="UP000017184"/>
    </source>
</evidence>
<dbReference type="EMBL" id="CP004885">
    <property type="protein sequence ID" value="AGX88153.1"/>
    <property type="molecule type" value="Genomic_DNA"/>
</dbReference>
<gene>
    <name evidence="1" type="ORF">Cenrod_2082</name>
</gene>
<dbReference type="AlphaFoldDB" id="U5ND36"/>
<dbReference type="Proteomes" id="UP000017184">
    <property type="component" value="Chromosome"/>
</dbReference>
<dbReference type="eggNOG" id="ENOG5030M56">
    <property type="taxonomic scope" value="Bacteria"/>
</dbReference>
<dbReference type="KEGG" id="cbx:Cenrod_2082"/>
<sequence length="400" mass="45440">MNPNFNPTTHPISTLFSTVPDRNQPALQWVEGIRYGQHEAFFHLGVSKQHRLQALHTAFAKGGIRKVCVGSAFHSCLPLSNRDLVALSHNKVGAEDLVVERFDTNRLRESDPARQEQLIADLAGCIVILNNNEMSNPEVRAGYTALYERCTHTCFVGWDWDNHHWLDLSTFLATHTDVYVPAHHENLYLLTRFNPLVAGPVYAPCVQWTRTFLADHVGHMVSVERSNAPLGKHAQYALYDYRRRVVLTLSQIYPSIGFSNGYWAQTPLERLYEWCGHKTHWIVPVLNDIPIRLFDALITGGIPIVPDSLRFLPPIRDIPREMIVFYSTHDIINPAPLVAYANRLFDEGGKDGIVARHRYALDHHHAYASLRQMLGFAQEALHSRWGLPIRGEPATEQPQA</sequence>
<dbReference type="RefSeq" id="WP_022775174.1">
    <property type="nucleotide sequence ID" value="NC_022576.1"/>
</dbReference>
<evidence type="ECO:0000313" key="1">
    <source>
        <dbReference type="EMBL" id="AGX88153.1"/>
    </source>
</evidence>
<dbReference type="HOGENOM" id="CLU_688284_0_0_4"/>
<name>U5ND36_9BURK</name>
<protein>
    <submittedName>
        <fullName evidence="1">Uncharacterized protein</fullName>
    </submittedName>
</protein>